<comment type="caution">
    <text evidence="1">The sequence shown here is derived from an EMBL/GenBank/DDBJ whole genome shotgun (WGS) entry which is preliminary data.</text>
</comment>
<proteinExistence type="predicted"/>
<reference evidence="1" key="1">
    <citation type="submission" date="2019-08" db="EMBL/GenBank/DDBJ databases">
        <authorList>
            <person name="Kucharzyk K."/>
            <person name="Murdoch R.W."/>
            <person name="Higgins S."/>
            <person name="Loffler F."/>
        </authorList>
    </citation>
    <scope>NUCLEOTIDE SEQUENCE</scope>
</reference>
<gene>
    <name evidence="1" type="ORF">SDC9_206994</name>
</gene>
<dbReference type="EMBL" id="VSSQ01133092">
    <property type="protein sequence ID" value="MPN59273.1"/>
    <property type="molecule type" value="Genomic_DNA"/>
</dbReference>
<dbReference type="AlphaFoldDB" id="A0A645JI38"/>
<name>A0A645JI38_9ZZZZ</name>
<accession>A0A645JI38</accession>
<evidence type="ECO:0000313" key="1">
    <source>
        <dbReference type="EMBL" id="MPN59273.1"/>
    </source>
</evidence>
<protein>
    <submittedName>
        <fullName evidence="1">Uncharacterized protein</fullName>
    </submittedName>
</protein>
<sequence>MKEILKDTAESFTLACPDPRTGVERGFTAKLTACEAKAMGGGMYRLEIAVEEIG</sequence>
<organism evidence="1">
    <name type="scientific">bioreactor metagenome</name>
    <dbReference type="NCBI Taxonomy" id="1076179"/>
    <lineage>
        <taxon>unclassified sequences</taxon>
        <taxon>metagenomes</taxon>
        <taxon>ecological metagenomes</taxon>
    </lineage>
</organism>